<reference evidence="2 3" key="1">
    <citation type="submission" date="2019-06" db="EMBL/GenBank/DDBJ databases">
        <title>Sequencing the genomes of 1000 actinobacteria strains.</title>
        <authorList>
            <person name="Klenk H.-P."/>
        </authorList>
    </citation>
    <scope>NUCLEOTIDE SEQUENCE [LARGE SCALE GENOMIC DNA]</scope>
    <source>
        <strain evidence="2 3">DSM 45511</strain>
    </source>
</reference>
<gene>
    <name evidence="2" type="ORF">FB388_3980</name>
</gene>
<keyword evidence="1" id="KW-0812">Transmembrane</keyword>
<keyword evidence="1" id="KW-0472">Membrane</keyword>
<evidence type="ECO:0000313" key="3">
    <source>
        <dbReference type="Proteomes" id="UP000319818"/>
    </source>
</evidence>
<organism evidence="2 3">
    <name type="scientific">Pseudonocardia cypriaca</name>
    <dbReference type="NCBI Taxonomy" id="882449"/>
    <lineage>
        <taxon>Bacteria</taxon>
        <taxon>Bacillati</taxon>
        <taxon>Actinomycetota</taxon>
        <taxon>Actinomycetes</taxon>
        <taxon>Pseudonocardiales</taxon>
        <taxon>Pseudonocardiaceae</taxon>
        <taxon>Pseudonocardia</taxon>
    </lineage>
</organism>
<feature type="transmembrane region" description="Helical" evidence="1">
    <location>
        <begin position="106"/>
        <end position="125"/>
    </location>
</feature>
<dbReference type="Proteomes" id="UP000319818">
    <property type="component" value="Unassembled WGS sequence"/>
</dbReference>
<dbReference type="Pfam" id="PF19545">
    <property type="entry name" value="DUF6069"/>
    <property type="match status" value="1"/>
</dbReference>
<feature type="transmembrane region" description="Helical" evidence="1">
    <location>
        <begin position="79"/>
        <end position="100"/>
    </location>
</feature>
<accession>A0A543FSR6</accession>
<comment type="caution">
    <text evidence="2">The sequence shown here is derived from an EMBL/GenBank/DDBJ whole genome shotgun (WGS) entry which is preliminary data.</text>
</comment>
<proteinExistence type="predicted"/>
<protein>
    <submittedName>
        <fullName evidence="2">Uncharacterized protein</fullName>
    </submittedName>
</protein>
<keyword evidence="1" id="KW-1133">Transmembrane helix</keyword>
<dbReference type="RefSeq" id="WP_142103649.1">
    <property type="nucleotide sequence ID" value="NZ_VFPH01000002.1"/>
</dbReference>
<feature type="transmembrane region" description="Helical" evidence="1">
    <location>
        <begin position="12"/>
        <end position="36"/>
    </location>
</feature>
<dbReference type="AlphaFoldDB" id="A0A543FSR6"/>
<name>A0A543FSR6_9PSEU</name>
<keyword evidence="3" id="KW-1185">Reference proteome</keyword>
<dbReference type="OrthoDB" id="3296966at2"/>
<feature type="transmembrane region" description="Helical" evidence="1">
    <location>
        <begin position="48"/>
        <end position="67"/>
    </location>
</feature>
<sequence length="133" mass="13493">MTTSAPTARGFALSVLTIVVGAGILNTLIAVAARALGADTTAVPGLTAPAYLTFTVIGTVLGTLGWSTVRRCAASPSRVMSWLVPLVIVVSLVPDVLIAVSAGPVAGIALGLMHLAVLAVALPTFRHFLPLPR</sequence>
<dbReference type="EMBL" id="VFPH01000002">
    <property type="protein sequence ID" value="TQM36794.1"/>
    <property type="molecule type" value="Genomic_DNA"/>
</dbReference>
<evidence type="ECO:0000313" key="2">
    <source>
        <dbReference type="EMBL" id="TQM36794.1"/>
    </source>
</evidence>
<dbReference type="InterPro" id="IPR045713">
    <property type="entry name" value="DUF6069"/>
</dbReference>
<evidence type="ECO:0000256" key="1">
    <source>
        <dbReference type="SAM" id="Phobius"/>
    </source>
</evidence>